<dbReference type="PRINTS" id="PR01415">
    <property type="entry name" value="ANKYRIN"/>
</dbReference>
<dbReference type="PROSITE" id="PS50297">
    <property type="entry name" value="ANK_REP_REGION"/>
    <property type="match status" value="2"/>
</dbReference>
<dbReference type="Proteomes" id="UP001081071">
    <property type="component" value="Unassembled WGS sequence"/>
</dbReference>
<feature type="repeat" description="ANK" evidence="3">
    <location>
        <begin position="40"/>
        <end position="72"/>
    </location>
</feature>
<protein>
    <submittedName>
        <fullName evidence="4">Ankyrin repeat domain-containing protein</fullName>
    </submittedName>
</protein>
<dbReference type="Gene3D" id="1.25.40.20">
    <property type="entry name" value="Ankyrin repeat-containing domain"/>
    <property type="match status" value="1"/>
</dbReference>
<dbReference type="PROSITE" id="PS50088">
    <property type="entry name" value="ANK_REPEAT"/>
    <property type="match status" value="2"/>
</dbReference>
<dbReference type="PANTHER" id="PTHR24171">
    <property type="entry name" value="ANKYRIN REPEAT DOMAIN-CONTAINING PROTEIN 39-RELATED"/>
    <property type="match status" value="1"/>
</dbReference>
<dbReference type="InterPro" id="IPR002110">
    <property type="entry name" value="Ankyrin_rpt"/>
</dbReference>
<dbReference type="EMBL" id="JAPWIJ010000001">
    <property type="protein sequence ID" value="MCZ4516947.1"/>
    <property type="molecule type" value="Genomic_DNA"/>
</dbReference>
<dbReference type="SMART" id="SM00248">
    <property type="entry name" value="ANK"/>
    <property type="match status" value="3"/>
</dbReference>
<gene>
    <name evidence="4" type="ORF">O4220_00355</name>
</gene>
<evidence type="ECO:0000256" key="2">
    <source>
        <dbReference type="ARBA" id="ARBA00023043"/>
    </source>
</evidence>
<dbReference type="Pfam" id="PF12796">
    <property type="entry name" value="Ank_2"/>
    <property type="match status" value="1"/>
</dbReference>
<comment type="caution">
    <text evidence="4">The sequence shown here is derived from an EMBL/GenBank/DDBJ whole genome shotgun (WGS) entry which is preliminary data.</text>
</comment>
<dbReference type="PANTHER" id="PTHR24171:SF9">
    <property type="entry name" value="ANKYRIN REPEAT DOMAIN-CONTAINING PROTEIN 39"/>
    <property type="match status" value="1"/>
</dbReference>
<keyword evidence="1" id="KW-0677">Repeat</keyword>
<name>A0ABT4M7L8_9NOCA</name>
<accession>A0ABT4M7L8</accession>
<evidence type="ECO:0000256" key="3">
    <source>
        <dbReference type="PROSITE-ProRule" id="PRU00023"/>
    </source>
</evidence>
<keyword evidence="2 3" id="KW-0040">ANK repeat</keyword>
<organism evidence="4 5">
    <name type="scientific">Rhodococcus ruber</name>
    <dbReference type="NCBI Taxonomy" id="1830"/>
    <lineage>
        <taxon>Bacteria</taxon>
        <taxon>Bacillati</taxon>
        <taxon>Actinomycetota</taxon>
        <taxon>Actinomycetes</taxon>
        <taxon>Mycobacteriales</taxon>
        <taxon>Nocardiaceae</taxon>
        <taxon>Rhodococcus</taxon>
    </lineage>
</organism>
<proteinExistence type="predicted"/>
<evidence type="ECO:0000313" key="4">
    <source>
        <dbReference type="EMBL" id="MCZ4516947.1"/>
    </source>
</evidence>
<feature type="repeat" description="ANK" evidence="3">
    <location>
        <begin position="7"/>
        <end position="39"/>
    </location>
</feature>
<evidence type="ECO:0000256" key="1">
    <source>
        <dbReference type="ARBA" id="ARBA00022737"/>
    </source>
</evidence>
<keyword evidence="5" id="KW-1185">Reference proteome</keyword>
<dbReference type="RefSeq" id="WP_269601587.1">
    <property type="nucleotide sequence ID" value="NZ_JAPWIJ010000001.1"/>
</dbReference>
<dbReference type="InterPro" id="IPR036770">
    <property type="entry name" value="Ankyrin_rpt-contain_sf"/>
</dbReference>
<reference evidence="4" key="1">
    <citation type="submission" date="2022-12" db="EMBL/GenBank/DDBJ databases">
        <authorList>
            <person name="Krivoruchko A.V."/>
            <person name="Elkin A."/>
        </authorList>
    </citation>
    <scope>NUCLEOTIDE SEQUENCE</scope>
    <source>
        <strain evidence="4">IEGM 1391</strain>
    </source>
</reference>
<dbReference type="SUPFAM" id="SSF48403">
    <property type="entry name" value="Ankyrin repeat"/>
    <property type="match status" value="1"/>
</dbReference>
<sequence>MTDRDEYGRTALHYAAANGRLKEAKQLIEQGADVDDRDSEGWTPLLFASQAAHIDVAAALLEAGANANAHNSKGQPPLYFALFARRMREPGVGVSLIQMLREYGADATLETIESFFGPMSVLDVAKKDFIEQGSGDDLVAVFEDLL</sequence>
<evidence type="ECO:0000313" key="5">
    <source>
        <dbReference type="Proteomes" id="UP001081071"/>
    </source>
</evidence>